<feature type="domain" description="Thiamine phosphate synthase/TenI" evidence="12">
    <location>
        <begin position="332"/>
        <end position="500"/>
    </location>
</feature>
<feature type="binding site" evidence="9">
    <location>
        <position position="379"/>
    </location>
    <ligand>
        <name>4-amino-2-methyl-5-(diphosphooxymethyl)pyrimidine</name>
        <dbReference type="ChEBI" id="CHEBI:57841"/>
    </ligand>
</feature>
<evidence type="ECO:0000256" key="5">
    <source>
        <dbReference type="ARBA" id="ARBA00022977"/>
    </source>
</evidence>
<feature type="domain" description="Pyridoxamine kinase/Phosphomethylpyrimidine kinase" evidence="13">
    <location>
        <begin position="34"/>
        <end position="277"/>
    </location>
</feature>
<dbReference type="GO" id="GO:0008902">
    <property type="term" value="F:hydroxymethylpyrimidine kinase activity"/>
    <property type="evidence" value="ECO:0007669"/>
    <property type="project" value="TreeGrafter"/>
</dbReference>
<evidence type="ECO:0000313" key="14">
    <source>
        <dbReference type="EMBL" id="MBU3827252.1"/>
    </source>
</evidence>
<feature type="binding site" evidence="9">
    <location>
        <begin position="347"/>
        <end position="351"/>
    </location>
    <ligand>
        <name>4-amino-2-methyl-5-(diphosphooxymethyl)pyrimidine</name>
        <dbReference type="ChEBI" id="CHEBI:57841"/>
    </ligand>
</feature>
<dbReference type="GO" id="GO:0004789">
    <property type="term" value="F:thiamine-phosphate diphosphorylase activity"/>
    <property type="evidence" value="ECO:0007669"/>
    <property type="project" value="UniProtKB-UniRule"/>
</dbReference>
<comment type="catalytic activity">
    <reaction evidence="8 9 10">
        <text>2-[(2R,5Z)-2-carboxy-4-methylthiazol-5(2H)-ylidene]ethyl phosphate + 4-amino-2-methyl-5-(diphosphooxymethyl)pyrimidine + 2 H(+) = thiamine phosphate + CO2 + diphosphate</text>
        <dbReference type="Rhea" id="RHEA:47844"/>
        <dbReference type="ChEBI" id="CHEBI:15378"/>
        <dbReference type="ChEBI" id="CHEBI:16526"/>
        <dbReference type="ChEBI" id="CHEBI:33019"/>
        <dbReference type="ChEBI" id="CHEBI:37575"/>
        <dbReference type="ChEBI" id="CHEBI:57841"/>
        <dbReference type="ChEBI" id="CHEBI:62899"/>
        <dbReference type="EC" id="2.5.1.3"/>
    </reaction>
</comment>
<dbReference type="HAMAP" id="MF_00097">
    <property type="entry name" value="TMP_synthase"/>
    <property type="match status" value="1"/>
</dbReference>
<dbReference type="FunFam" id="3.20.20.70:FF:000064">
    <property type="entry name" value="Thiamine-phosphate synthase"/>
    <property type="match status" value="1"/>
</dbReference>
<evidence type="ECO:0000256" key="6">
    <source>
        <dbReference type="ARBA" id="ARBA00047334"/>
    </source>
</evidence>
<proteinExistence type="inferred from homology"/>
<dbReference type="EMBL" id="JAHLFG010000078">
    <property type="protein sequence ID" value="MBU3827252.1"/>
    <property type="molecule type" value="Genomic_DNA"/>
</dbReference>
<dbReference type="PANTHER" id="PTHR20858:SF17">
    <property type="entry name" value="HYDROXYMETHYLPYRIMIDINE_PHOSPHOMETHYLPYRIMIDINE KINASE THI20-RELATED"/>
    <property type="match status" value="1"/>
</dbReference>
<feature type="binding site" evidence="9">
    <location>
        <position position="447"/>
    </location>
    <ligand>
        <name>4-amino-2-methyl-5-(diphosphooxymethyl)pyrimidine</name>
        <dbReference type="ChEBI" id="CHEBI:57841"/>
    </ligand>
</feature>
<evidence type="ECO:0000259" key="13">
    <source>
        <dbReference type="Pfam" id="PF08543"/>
    </source>
</evidence>
<feature type="binding site" evidence="9">
    <location>
        <position position="380"/>
    </location>
    <ligand>
        <name>Mg(2+)</name>
        <dbReference type="ChEBI" id="CHEBI:18420"/>
    </ligand>
</feature>
<dbReference type="GO" id="GO:0005829">
    <property type="term" value="C:cytosol"/>
    <property type="evidence" value="ECO:0007669"/>
    <property type="project" value="TreeGrafter"/>
</dbReference>
<protein>
    <recommendedName>
        <fullName evidence="9">Thiamine-phosphate synthase</fullName>
        <shortName evidence="9">TP synthase</shortName>
        <shortName evidence="9">TPS</shortName>
        <ecNumber evidence="9">2.5.1.3</ecNumber>
    </recommendedName>
    <alternativeName>
        <fullName evidence="9">Thiamine-phosphate pyrophosphorylase</fullName>
        <shortName evidence="9">TMP pyrophosphorylase</shortName>
        <shortName evidence="9">TMP-PPase</shortName>
    </alternativeName>
</protein>
<evidence type="ECO:0000256" key="2">
    <source>
        <dbReference type="ARBA" id="ARBA00022679"/>
    </source>
</evidence>
<dbReference type="Proteomes" id="UP000824150">
    <property type="component" value="Unassembled WGS sequence"/>
</dbReference>
<dbReference type="SUPFAM" id="SSF53613">
    <property type="entry name" value="Ribokinase-like"/>
    <property type="match status" value="1"/>
</dbReference>
<dbReference type="SUPFAM" id="SSF51391">
    <property type="entry name" value="Thiamin phosphate synthase"/>
    <property type="match status" value="1"/>
</dbReference>
<evidence type="ECO:0000256" key="10">
    <source>
        <dbReference type="RuleBase" id="RU003826"/>
    </source>
</evidence>
<dbReference type="Pfam" id="PF08543">
    <property type="entry name" value="Phos_pyr_kin"/>
    <property type="match status" value="1"/>
</dbReference>
<dbReference type="InterPro" id="IPR034291">
    <property type="entry name" value="TMP_synthase"/>
</dbReference>
<dbReference type="InterPro" id="IPR022998">
    <property type="entry name" value="ThiamineP_synth_TenI"/>
</dbReference>
<feature type="binding site" evidence="9">
    <location>
        <position position="418"/>
    </location>
    <ligand>
        <name>4-amino-2-methyl-5-(diphosphooxymethyl)pyrimidine</name>
        <dbReference type="ChEBI" id="CHEBI:57841"/>
    </ligand>
</feature>
<keyword evidence="5 9" id="KW-0784">Thiamine biosynthesis</keyword>
<evidence type="ECO:0000256" key="11">
    <source>
        <dbReference type="RuleBase" id="RU004253"/>
    </source>
</evidence>
<dbReference type="InterPro" id="IPR036206">
    <property type="entry name" value="ThiamineP_synth_sf"/>
</dbReference>
<comment type="catalytic activity">
    <reaction evidence="7 9 10">
        <text>2-(2-carboxy-4-methylthiazol-5-yl)ethyl phosphate + 4-amino-2-methyl-5-(diphosphooxymethyl)pyrimidine + 2 H(+) = thiamine phosphate + CO2 + diphosphate</text>
        <dbReference type="Rhea" id="RHEA:47848"/>
        <dbReference type="ChEBI" id="CHEBI:15378"/>
        <dbReference type="ChEBI" id="CHEBI:16526"/>
        <dbReference type="ChEBI" id="CHEBI:33019"/>
        <dbReference type="ChEBI" id="CHEBI:37575"/>
        <dbReference type="ChEBI" id="CHEBI:57841"/>
        <dbReference type="ChEBI" id="CHEBI:62890"/>
        <dbReference type="EC" id="2.5.1.3"/>
    </reaction>
</comment>
<sequence>MLNNVAQAPQVPGQDGTLPRDAVRPLVLLAATVDSGGGAGITADCITVFDTGAFPLPLACALAPESLTRVGTVSSVSTACLQESLNLAAGDWQQPVAAVKVGLIPRQDALDTLLAALQGPFAGVPVVWDPVLTATAGPLESADLKANLSKILPQVTIFTPNLPEALTLAGWSKERYAQEGARALAQVFLDKGAQAVFIKGGHMASATQAVDTFVSANLSFTLTQEKTAGDGAHGGGCALSSALASFLAQGYALEDAAVLAKSYVSEGIARPALPANNGRPPIGHHGLCTDPKFFPQINEPGFPTIDALGDFAASGFAPCEEHLGLYPVLADVNILQQLLALGVRTVQLRIKDKNDPQLLAKIKRAVFLGKQYHARVFIDDYVDLAIAAGAYGVHLGMEDVRTASLHKIAAAGLRLGLSTHGPYELLKAMQLKPSYVALGHIFPTNSKQMPSKPQGVYKLAHAQHMAQGRVPTVAIGGIKLYNVARVLDCGVGSVALITGITDAPDVIATAAKWLQLVGAGDEPCL</sequence>
<comment type="caution">
    <text evidence="14">The sequence shown here is derived from an EMBL/GenBank/DDBJ whole genome shotgun (WGS) entry which is preliminary data.</text>
</comment>
<keyword evidence="3 9" id="KW-0479">Metal-binding</keyword>
<dbReference type="GO" id="GO:0000287">
    <property type="term" value="F:magnesium ion binding"/>
    <property type="evidence" value="ECO:0007669"/>
    <property type="project" value="UniProtKB-UniRule"/>
</dbReference>
<feature type="binding site" evidence="9">
    <location>
        <position position="399"/>
    </location>
    <ligand>
        <name>Mg(2+)</name>
        <dbReference type="ChEBI" id="CHEBI:18420"/>
    </ligand>
</feature>
<evidence type="ECO:0000256" key="9">
    <source>
        <dbReference type="HAMAP-Rule" id="MF_00097"/>
    </source>
</evidence>
<dbReference type="NCBIfam" id="TIGR00693">
    <property type="entry name" value="thiE"/>
    <property type="match status" value="1"/>
</dbReference>
<keyword evidence="2 9" id="KW-0808">Transferase</keyword>
<dbReference type="GO" id="GO:0009229">
    <property type="term" value="P:thiamine diphosphate biosynthetic process"/>
    <property type="evidence" value="ECO:0007669"/>
    <property type="project" value="UniProtKB-UniRule"/>
</dbReference>
<evidence type="ECO:0000256" key="4">
    <source>
        <dbReference type="ARBA" id="ARBA00022842"/>
    </source>
</evidence>
<dbReference type="GO" id="GO:0008972">
    <property type="term" value="F:phosphomethylpyrimidine kinase activity"/>
    <property type="evidence" value="ECO:0007669"/>
    <property type="project" value="TreeGrafter"/>
</dbReference>
<dbReference type="GO" id="GO:0009228">
    <property type="term" value="P:thiamine biosynthetic process"/>
    <property type="evidence" value="ECO:0007669"/>
    <property type="project" value="UniProtKB-KW"/>
</dbReference>
<name>A0A9E2NSL7_9GAMM</name>
<gene>
    <name evidence="9 14" type="primary">thiE</name>
    <name evidence="14" type="ORF">IAA31_07160</name>
</gene>
<reference evidence="14" key="1">
    <citation type="journal article" date="2021" name="PeerJ">
        <title>Extensive microbial diversity within the chicken gut microbiome revealed by metagenomics and culture.</title>
        <authorList>
            <person name="Gilroy R."/>
            <person name="Ravi A."/>
            <person name="Getino M."/>
            <person name="Pursley I."/>
            <person name="Horton D.L."/>
            <person name="Alikhan N.F."/>
            <person name="Baker D."/>
            <person name="Gharbi K."/>
            <person name="Hall N."/>
            <person name="Watson M."/>
            <person name="Adriaenssens E.M."/>
            <person name="Foster-Nyarko E."/>
            <person name="Jarju S."/>
            <person name="Secka A."/>
            <person name="Antonio M."/>
            <person name="Oren A."/>
            <person name="Chaudhuri R.R."/>
            <person name="La Ragione R."/>
            <person name="Hildebrand F."/>
            <person name="Pallen M.J."/>
        </authorList>
    </citation>
    <scope>NUCLEOTIDE SEQUENCE</scope>
    <source>
        <strain evidence="14">687</strain>
    </source>
</reference>
<evidence type="ECO:0000256" key="7">
    <source>
        <dbReference type="ARBA" id="ARBA00047851"/>
    </source>
</evidence>
<evidence type="ECO:0000256" key="1">
    <source>
        <dbReference type="ARBA" id="ARBA00005165"/>
    </source>
</evidence>
<comment type="pathway">
    <text evidence="1 9 11">Cofactor biosynthesis; thiamine diphosphate biosynthesis; thiamine phosphate from 4-amino-2-methyl-5-diphosphomethylpyrimidine and 4-methyl-5-(2-phosphoethyl)-thiazole: step 1/1.</text>
</comment>
<feature type="binding site" evidence="9">
    <location>
        <begin position="497"/>
        <end position="498"/>
    </location>
    <ligand>
        <name>2-[(2R,5Z)-2-carboxy-4-methylthiazol-5(2H)-ylidene]ethyl phosphate</name>
        <dbReference type="ChEBI" id="CHEBI:62899"/>
    </ligand>
</feature>
<comment type="similarity">
    <text evidence="9 10">Belongs to the thiamine-phosphate synthase family.</text>
</comment>
<keyword evidence="4 9" id="KW-0460">Magnesium</keyword>
<dbReference type="EC" id="2.5.1.3" evidence="9"/>
<evidence type="ECO:0000313" key="15">
    <source>
        <dbReference type="Proteomes" id="UP000824150"/>
    </source>
</evidence>
<comment type="function">
    <text evidence="9">Condenses 4-methyl-5-(beta-hydroxyethyl)thiazole monophosphate (THZ-P) and 2-methyl-4-amino-5-hydroxymethyl pyrimidine pyrophosphate (HMP-PP) to form thiamine monophosphate (TMP).</text>
</comment>
<comment type="catalytic activity">
    <reaction evidence="6 9 10">
        <text>4-methyl-5-(2-phosphooxyethyl)-thiazole + 4-amino-2-methyl-5-(diphosphooxymethyl)pyrimidine + H(+) = thiamine phosphate + diphosphate</text>
        <dbReference type="Rhea" id="RHEA:22328"/>
        <dbReference type="ChEBI" id="CHEBI:15378"/>
        <dbReference type="ChEBI" id="CHEBI:33019"/>
        <dbReference type="ChEBI" id="CHEBI:37575"/>
        <dbReference type="ChEBI" id="CHEBI:57841"/>
        <dbReference type="ChEBI" id="CHEBI:58296"/>
        <dbReference type="EC" id="2.5.1.3"/>
    </reaction>
</comment>
<feature type="binding site" evidence="9">
    <location>
        <begin position="444"/>
        <end position="446"/>
    </location>
    <ligand>
        <name>2-[(2R,5Z)-2-carboxy-4-methylthiazol-5(2H)-ylidene]ethyl phosphate</name>
        <dbReference type="ChEBI" id="CHEBI:62899"/>
    </ligand>
</feature>
<evidence type="ECO:0000256" key="3">
    <source>
        <dbReference type="ARBA" id="ARBA00022723"/>
    </source>
</evidence>
<dbReference type="InterPro" id="IPR013785">
    <property type="entry name" value="Aldolase_TIM"/>
</dbReference>
<dbReference type="Gene3D" id="3.20.20.70">
    <property type="entry name" value="Aldolase class I"/>
    <property type="match status" value="1"/>
</dbReference>
<dbReference type="AlphaFoldDB" id="A0A9E2NSL7"/>
<dbReference type="Pfam" id="PF02581">
    <property type="entry name" value="TMP-TENI"/>
    <property type="match status" value="1"/>
</dbReference>
<accession>A0A9E2NSL7</accession>
<evidence type="ECO:0000259" key="12">
    <source>
        <dbReference type="Pfam" id="PF02581"/>
    </source>
</evidence>
<comment type="cofactor">
    <cofactor evidence="9">
        <name>Mg(2+)</name>
        <dbReference type="ChEBI" id="CHEBI:18420"/>
    </cofactor>
    <text evidence="9">Binds 1 Mg(2+) ion per subunit.</text>
</comment>
<dbReference type="CDD" id="cd00564">
    <property type="entry name" value="TMP_TenI"/>
    <property type="match status" value="1"/>
</dbReference>
<dbReference type="InterPro" id="IPR029056">
    <property type="entry name" value="Ribokinase-like"/>
</dbReference>
<dbReference type="Gene3D" id="3.40.1190.20">
    <property type="match status" value="1"/>
</dbReference>
<reference evidence="14" key="2">
    <citation type="submission" date="2021-04" db="EMBL/GenBank/DDBJ databases">
        <authorList>
            <person name="Gilroy R."/>
        </authorList>
    </citation>
    <scope>NUCLEOTIDE SEQUENCE</scope>
    <source>
        <strain evidence="14">687</strain>
    </source>
</reference>
<dbReference type="NCBIfam" id="NF002904">
    <property type="entry name" value="PRK03512.1"/>
    <property type="match status" value="1"/>
</dbReference>
<feature type="binding site" evidence="9">
    <location>
        <position position="477"/>
    </location>
    <ligand>
        <name>2-[(2R,5Z)-2-carboxy-4-methylthiazol-5(2H)-ylidene]ethyl phosphate</name>
        <dbReference type="ChEBI" id="CHEBI:62899"/>
    </ligand>
</feature>
<dbReference type="InterPro" id="IPR013749">
    <property type="entry name" value="PM/HMP-P_kinase-1"/>
</dbReference>
<dbReference type="PANTHER" id="PTHR20858">
    <property type="entry name" value="PHOSPHOMETHYLPYRIMIDINE KINASE"/>
    <property type="match status" value="1"/>
</dbReference>
<evidence type="ECO:0000256" key="8">
    <source>
        <dbReference type="ARBA" id="ARBA00047883"/>
    </source>
</evidence>
<organism evidence="14 15">
    <name type="scientific">Candidatus Anaerobiospirillum merdipullorum</name>
    <dbReference type="NCBI Taxonomy" id="2838450"/>
    <lineage>
        <taxon>Bacteria</taxon>
        <taxon>Pseudomonadati</taxon>
        <taxon>Pseudomonadota</taxon>
        <taxon>Gammaproteobacteria</taxon>
        <taxon>Aeromonadales</taxon>
        <taxon>Succinivibrionaceae</taxon>
        <taxon>Anaerobiospirillum</taxon>
    </lineage>
</organism>